<evidence type="ECO:0000313" key="2">
    <source>
        <dbReference type="Proteomes" id="UP001407405"/>
    </source>
</evidence>
<protein>
    <submittedName>
        <fullName evidence="1">GatB/YqeY domain-containing protein</fullName>
    </submittedName>
</protein>
<keyword evidence="2" id="KW-1185">Reference proteome</keyword>
<dbReference type="InterPro" id="IPR023168">
    <property type="entry name" value="GatB_Yqey_C_2"/>
</dbReference>
<sequence length="160" mass="18046">MKVSKKKSRVKQMALKEQLANDLKSAMKNRDTVRKDVVTMIRSSIKQVEVDERKDCSDEDVQLLIMKQVKQRKDALESFQQGNRQDLVEQTEMEIGILESYLPEPLSIEELMAIVQDAVAATGAESVKDMGRVMSLVMEKTKGKADGKTVNQLVRQCLSS</sequence>
<name>A0ABU9VRG4_9CLOT</name>
<dbReference type="InterPro" id="IPR042184">
    <property type="entry name" value="YqeY/Aim41_N"/>
</dbReference>
<accession>A0ABU9VRG4</accession>
<dbReference type="InterPro" id="IPR003789">
    <property type="entry name" value="Asn/Gln_tRNA_amidoTrase-B-like"/>
</dbReference>
<evidence type="ECO:0000313" key="1">
    <source>
        <dbReference type="EMBL" id="MEN1759757.1"/>
    </source>
</evidence>
<dbReference type="EMBL" id="JBCITM010000003">
    <property type="protein sequence ID" value="MEN1759757.1"/>
    <property type="molecule type" value="Genomic_DNA"/>
</dbReference>
<comment type="caution">
    <text evidence="1">The sequence shown here is derived from an EMBL/GenBank/DDBJ whole genome shotgun (WGS) entry which is preliminary data.</text>
</comment>
<dbReference type="Proteomes" id="UP001407405">
    <property type="component" value="Unassembled WGS sequence"/>
</dbReference>
<gene>
    <name evidence="1" type="ORF">AAIG11_04665</name>
</gene>
<dbReference type="Gene3D" id="1.10.1510.10">
    <property type="entry name" value="Uncharacterised protein YqeY/AIM41 PF09424, N-terminal domain"/>
    <property type="match status" value="1"/>
</dbReference>
<proteinExistence type="predicted"/>
<dbReference type="RefSeq" id="WP_343185085.1">
    <property type="nucleotide sequence ID" value="NZ_JBCITM010000003.1"/>
</dbReference>
<dbReference type="Pfam" id="PF09424">
    <property type="entry name" value="YqeY"/>
    <property type="match status" value="1"/>
</dbReference>
<dbReference type="PANTHER" id="PTHR28055">
    <property type="entry name" value="ALTERED INHERITANCE OF MITOCHONDRIA PROTEIN 41, MITOCHONDRIAL"/>
    <property type="match status" value="1"/>
</dbReference>
<dbReference type="PANTHER" id="PTHR28055:SF1">
    <property type="entry name" value="ALTERED INHERITANCE OF MITOCHONDRIA PROTEIN 41, MITOCHONDRIAL"/>
    <property type="match status" value="1"/>
</dbReference>
<dbReference type="InterPro" id="IPR019004">
    <property type="entry name" value="YqeY/Aim41"/>
</dbReference>
<organism evidence="1 2">
    <name type="scientific">Anoxynatronum sibiricum</name>
    <dbReference type="NCBI Taxonomy" id="210623"/>
    <lineage>
        <taxon>Bacteria</taxon>
        <taxon>Bacillati</taxon>
        <taxon>Bacillota</taxon>
        <taxon>Clostridia</taxon>
        <taxon>Eubacteriales</taxon>
        <taxon>Clostridiaceae</taxon>
        <taxon>Anoxynatronum</taxon>
    </lineage>
</organism>
<reference evidence="1 2" key="1">
    <citation type="submission" date="2024-04" db="EMBL/GenBank/DDBJ databases">
        <title>Genome sequencing and metabolic network reconstruction of aminoacids and betaine degradation by Anoxynatronum sibiricum.</title>
        <authorList>
            <person name="Detkova E.N."/>
            <person name="Boltjanskaja Y.V."/>
            <person name="Mardanov A.V."/>
            <person name="Kevbrin V."/>
        </authorList>
    </citation>
    <scope>NUCLEOTIDE SEQUENCE [LARGE SCALE GENOMIC DNA]</scope>
    <source>
        <strain evidence="1 2">Z-7981</strain>
    </source>
</reference>
<dbReference type="SUPFAM" id="SSF89095">
    <property type="entry name" value="GatB/YqeY motif"/>
    <property type="match status" value="1"/>
</dbReference>
<dbReference type="Gene3D" id="1.10.10.410">
    <property type="match status" value="1"/>
</dbReference>